<organism evidence="1 2">
    <name type="scientific">Pedobacter cryoconitis</name>
    <dbReference type="NCBI Taxonomy" id="188932"/>
    <lineage>
        <taxon>Bacteria</taxon>
        <taxon>Pseudomonadati</taxon>
        <taxon>Bacteroidota</taxon>
        <taxon>Sphingobacteriia</taxon>
        <taxon>Sphingobacteriales</taxon>
        <taxon>Sphingobacteriaceae</taxon>
        <taxon>Pedobacter</taxon>
    </lineage>
</organism>
<evidence type="ECO:0000313" key="2">
    <source>
        <dbReference type="Proteomes" id="UP000537718"/>
    </source>
</evidence>
<gene>
    <name evidence="1" type="ORF">HDE69_000123</name>
</gene>
<protein>
    <submittedName>
        <fullName evidence="1">Uncharacterized protein</fullName>
    </submittedName>
</protein>
<evidence type="ECO:0000313" key="1">
    <source>
        <dbReference type="EMBL" id="MBB5619087.1"/>
    </source>
</evidence>
<dbReference type="Proteomes" id="UP000537718">
    <property type="component" value="Unassembled WGS sequence"/>
</dbReference>
<name>A0A7W9DHL7_9SPHI</name>
<comment type="caution">
    <text evidence="1">The sequence shown here is derived from an EMBL/GenBank/DDBJ whole genome shotgun (WGS) entry which is preliminary data.</text>
</comment>
<reference evidence="1 2" key="1">
    <citation type="submission" date="2020-08" db="EMBL/GenBank/DDBJ databases">
        <title>Genomic Encyclopedia of Type Strains, Phase IV (KMG-V): Genome sequencing to study the core and pangenomes of soil and plant-associated prokaryotes.</title>
        <authorList>
            <person name="Whitman W."/>
        </authorList>
    </citation>
    <scope>NUCLEOTIDE SEQUENCE [LARGE SCALE GENOMIC DNA]</scope>
    <source>
        <strain evidence="1 2">MP7CTX6</strain>
    </source>
</reference>
<dbReference type="RefSeq" id="WP_183865266.1">
    <property type="nucleotide sequence ID" value="NZ_JACHCF010000001.1"/>
</dbReference>
<accession>A0A7W9DHL7</accession>
<sequence length="187" mass="21777">MRKIIVLFVFLAGCIFGCKNNEPVKFINVYKDSGFDNDADSLKKTGSKFDIYYAYNYSDTNLKQLIRILDTLSFDTAYSNHNYRFLRYNSSLPDTAKLKKAMNRKNNNVQLDIENPGSAKFYKYQILDFMFVKHYVSEGRSFPNSYTLTFNDKGSIHADRKYFLRDSITKKLVEVDQDAVMPAQVIR</sequence>
<dbReference type="EMBL" id="JACHCF010000001">
    <property type="protein sequence ID" value="MBB5619087.1"/>
    <property type="molecule type" value="Genomic_DNA"/>
</dbReference>
<proteinExistence type="predicted"/>
<dbReference type="AlphaFoldDB" id="A0A7W9DHL7"/>